<organism evidence="2 3">
    <name type="scientific">Duganella vulcania</name>
    <dbReference type="NCBI Taxonomy" id="2692166"/>
    <lineage>
        <taxon>Bacteria</taxon>
        <taxon>Pseudomonadati</taxon>
        <taxon>Pseudomonadota</taxon>
        <taxon>Betaproteobacteria</taxon>
        <taxon>Burkholderiales</taxon>
        <taxon>Oxalobacteraceae</taxon>
        <taxon>Telluria group</taxon>
        <taxon>Duganella</taxon>
    </lineage>
</organism>
<dbReference type="InterPro" id="IPR004360">
    <property type="entry name" value="Glyas_Fos-R_dOase_dom"/>
</dbReference>
<accession>A0A845FYD1</accession>
<gene>
    <name evidence="2" type="ORF">GTP91_02960</name>
</gene>
<protein>
    <submittedName>
        <fullName evidence="2">VOC family protein</fullName>
    </submittedName>
</protein>
<dbReference type="PROSITE" id="PS51819">
    <property type="entry name" value="VOC"/>
    <property type="match status" value="1"/>
</dbReference>
<sequence length="131" mass="14112">MTNHLNHVSAISLFVEDVAAAKAFYLDVFGVQVVYEDAVSAALKFDQLIVNLLHTGSAPEIIAPGVVAPRDAGSRFQLSIWVADVDAVCAQLRQRGVTLLAGPVNRPWGMRTANFVDPAGHSWEVAQQLDS</sequence>
<name>A0A845FYD1_9BURK</name>
<comment type="caution">
    <text evidence="2">The sequence shown here is derived from an EMBL/GenBank/DDBJ whole genome shotgun (WGS) entry which is preliminary data.</text>
</comment>
<evidence type="ECO:0000313" key="3">
    <source>
        <dbReference type="Proteomes" id="UP000470302"/>
    </source>
</evidence>
<dbReference type="PANTHER" id="PTHR36503">
    <property type="entry name" value="BLR2520 PROTEIN"/>
    <property type="match status" value="1"/>
</dbReference>
<dbReference type="InterPro" id="IPR037523">
    <property type="entry name" value="VOC_core"/>
</dbReference>
<evidence type="ECO:0000313" key="2">
    <source>
        <dbReference type="EMBL" id="MYM86135.1"/>
    </source>
</evidence>
<evidence type="ECO:0000259" key="1">
    <source>
        <dbReference type="PROSITE" id="PS51819"/>
    </source>
</evidence>
<dbReference type="PANTHER" id="PTHR36503:SF3">
    <property type="entry name" value="BLR0126 PROTEIN"/>
    <property type="match status" value="1"/>
</dbReference>
<dbReference type="InterPro" id="IPR029068">
    <property type="entry name" value="Glyas_Bleomycin-R_OHBP_Dase"/>
</dbReference>
<dbReference type="Pfam" id="PF00903">
    <property type="entry name" value="Glyoxalase"/>
    <property type="match status" value="1"/>
</dbReference>
<proteinExistence type="predicted"/>
<dbReference type="EMBL" id="WWCW01000005">
    <property type="protein sequence ID" value="MYM86135.1"/>
    <property type="molecule type" value="Genomic_DNA"/>
</dbReference>
<dbReference type="Proteomes" id="UP000470302">
    <property type="component" value="Unassembled WGS sequence"/>
</dbReference>
<dbReference type="Gene3D" id="3.10.180.10">
    <property type="entry name" value="2,3-Dihydroxybiphenyl 1,2-Dioxygenase, domain 1"/>
    <property type="match status" value="1"/>
</dbReference>
<feature type="domain" description="VOC" evidence="1">
    <location>
        <begin position="4"/>
        <end position="128"/>
    </location>
</feature>
<dbReference type="SUPFAM" id="SSF54593">
    <property type="entry name" value="Glyoxalase/Bleomycin resistance protein/Dihydroxybiphenyl dioxygenase"/>
    <property type="match status" value="1"/>
</dbReference>
<reference evidence="2 3" key="1">
    <citation type="submission" date="2020-01" db="EMBL/GenBank/DDBJ databases">
        <title>Novel species isolated from a subtropical stream in China.</title>
        <authorList>
            <person name="Lu H."/>
        </authorList>
    </citation>
    <scope>NUCLEOTIDE SEQUENCE [LARGE SCALE GENOMIC DNA]</scope>
    <source>
        <strain evidence="2 3">FT82W</strain>
    </source>
</reference>
<dbReference type="AlphaFoldDB" id="A0A845FYD1"/>
<dbReference type="RefSeq" id="WP_161095413.1">
    <property type="nucleotide sequence ID" value="NZ_WWCW01000005.1"/>
</dbReference>